<evidence type="ECO:0000256" key="4">
    <source>
        <dbReference type="ARBA" id="ARBA00022737"/>
    </source>
</evidence>
<evidence type="ECO:0000256" key="1">
    <source>
        <dbReference type="ARBA" id="ARBA00004236"/>
    </source>
</evidence>
<evidence type="ECO:0000313" key="13">
    <source>
        <dbReference type="Proteomes" id="UP001107558"/>
    </source>
</evidence>
<keyword evidence="9" id="KW-1133">Transmembrane helix</keyword>
<name>A0A9J6C1Z7_POLVA</name>
<evidence type="ECO:0000256" key="5">
    <source>
        <dbReference type="ARBA" id="ARBA00023136"/>
    </source>
</evidence>
<dbReference type="InterPro" id="IPR003598">
    <property type="entry name" value="Ig_sub2"/>
</dbReference>
<dbReference type="InterPro" id="IPR003599">
    <property type="entry name" value="Ig_sub"/>
</dbReference>
<evidence type="ECO:0000256" key="7">
    <source>
        <dbReference type="ARBA" id="ARBA00023180"/>
    </source>
</evidence>
<dbReference type="PANTHER" id="PTHR12231:SF253">
    <property type="entry name" value="DPR-INTERACTING PROTEIN ETA, ISOFORM B-RELATED"/>
    <property type="match status" value="1"/>
</dbReference>
<dbReference type="InterPro" id="IPR013783">
    <property type="entry name" value="Ig-like_fold"/>
</dbReference>
<dbReference type="FunFam" id="2.60.40.10:FF:000328">
    <property type="entry name" value="CLUMA_CG000981, isoform A"/>
    <property type="match status" value="1"/>
</dbReference>
<dbReference type="EMBL" id="JADBJN010000002">
    <property type="protein sequence ID" value="KAG5676034.1"/>
    <property type="molecule type" value="Genomic_DNA"/>
</dbReference>
<sequence length="408" mass="46253">MQKIIWILLVLKLSFKVLAISDFFLKEPNNVIKERTFVDPKFAAPFSNLTVAVSRDAILTCKVHDLYQYKIAFLKVDSQTILTIQNHVITKNHRISITNTEKKIWQLKIRDVKITDRGWYMCQINTDPMKSQMSYLNVVVPPDIVDSQTSNDVIVQEFENVTLSCKATGLPEPTIVWKREQDLKSANVENRESYSFIGSVLKIPFITRHQAGIYLCIASNGIPPSVSKRLKVVVNFKPKIFAEHRTVTASIGQKVTLECSSVSFPNSVNYWMRANDDLTTKDYVLGGSYETTIDSDGTYVMKMKLNVNINGPTEFGKYKCIAKNAIGYSEETIQILPSKTTDNSHSFQPTSFVTTYFITFKNESIHNAEDDVIDKRYSIATVYLSKSSAIAFPSLIFLFLLIIIVFAI</sequence>
<dbReference type="PANTHER" id="PTHR12231">
    <property type="entry name" value="CTX-RELATED TYPE I TRANSMEMBRANE PROTEIN"/>
    <property type="match status" value="1"/>
</dbReference>
<dbReference type="InterPro" id="IPR007110">
    <property type="entry name" value="Ig-like_dom"/>
</dbReference>
<evidence type="ECO:0000256" key="10">
    <source>
        <dbReference type="SAM" id="SignalP"/>
    </source>
</evidence>
<evidence type="ECO:0000259" key="11">
    <source>
        <dbReference type="PROSITE" id="PS50835"/>
    </source>
</evidence>
<keyword evidence="8" id="KW-0393">Immunoglobulin domain</keyword>
<feature type="domain" description="Ig-like" evidence="11">
    <location>
        <begin position="142"/>
        <end position="227"/>
    </location>
</feature>
<dbReference type="SUPFAM" id="SSF48726">
    <property type="entry name" value="Immunoglobulin"/>
    <property type="match status" value="3"/>
</dbReference>
<keyword evidence="4" id="KW-0677">Repeat</keyword>
<dbReference type="Pfam" id="PF07679">
    <property type="entry name" value="I-set"/>
    <property type="match status" value="1"/>
</dbReference>
<accession>A0A9J6C1Z7</accession>
<dbReference type="SMART" id="SM00408">
    <property type="entry name" value="IGc2"/>
    <property type="match status" value="3"/>
</dbReference>
<dbReference type="SMART" id="SM00409">
    <property type="entry name" value="IG"/>
    <property type="match status" value="3"/>
</dbReference>
<reference evidence="12" key="1">
    <citation type="submission" date="2021-03" db="EMBL/GenBank/DDBJ databases">
        <title>Chromosome level genome of the anhydrobiotic midge Polypedilum vanderplanki.</title>
        <authorList>
            <person name="Yoshida Y."/>
            <person name="Kikawada T."/>
            <person name="Gusev O."/>
        </authorList>
    </citation>
    <scope>NUCLEOTIDE SEQUENCE</scope>
    <source>
        <strain evidence="12">NIAS01</strain>
        <tissue evidence="12">Whole body or cell culture</tissue>
    </source>
</reference>
<dbReference type="PROSITE" id="PS50835">
    <property type="entry name" value="IG_LIKE"/>
    <property type="match status" value="2"/>
</dbReference>
<evidence type="ECO:0000256" key="2">
    <source>
        <dbReference type="ARBA" id="ARBA00022475"/>
    </source>
</evidence>
<evidence type="ECO:0000256" key="8">
    <source>
        <dbReference type="ARBA" id="ARBA00023319"/>
    </source>
</evidence>
<dbReference type="AlphaFoldDB" id="A0A9J6C1Z7"/>
<dbReference type="GO" id="GO:0005886">
    <property type="term" value="C:plasma membrane"/>
    <property type="evidence" value="ECO:0007669"/>
    <property type="project" value="UniProtKB-SubCell"/>
</dbReference>
<organism evidence="12 13">
    <name type="scientific">Polypedilum vanderplanki</name>
    <name type="common">Sleeping chironomid midge</name>
    <dbReference type="NCBI Taxonomy" id="319348"/>
    <lineage>
        <taxon>Eukaryota</taxon>
        <taxon>Metazoa</taxon>
        <taxon>Ecdysozoa</taxon>
        <taxon>Arthropoda</taxon>
        <taxon>Hexapoda</taxon>
        <taxon>Insecta</taxon>
        <taxon>Pterygota</taxon>
        <taxon>Neoptera</taxon>
        <taxon>Endopterygota</taxon>
        <taxon>Diptera</taxon>
        <taxon>Nematocera</taxon>
        <taxon>Chironomoidea</taxon>
        <taxon>Chironomidae</taxon>
        <taxon>Chironominae</taxon>
        <taxon>Polypedilum</taxon>
        <taxon>Polypedilum</taxon>
    </lineage>
</organism>
<feature type="chain" id="PRO_5039954478" description="Ig-like domain-containing protein" evidence="10">
    <location>
        <begin position="20"/>
        <end position="408"/>
    </location>
</feature>
<feature type="transmembrane region" description="Helical" evidence="9">
    <location>
        <begin position="389"/>
        <end position="407"/>
    </location>
</feature>
<comment type="subcellular location">
    <subcellularLocation>
        <location evidence="1">Cell membrane</location>
    </subcellularLocation>
</comment>
<protein>
    <recommendedName>
        <fullName evidence="11">Ig-like domain-containing protein</fullName>
    </recommendedName>
</protein>
<dbReference type="InterPro" id="IPR051170">
    <property type="entry name" value="Neural/epithelial_adhesion"/>
</dbReference>
<dbReference type="InterPro" id="IPR013098">
    <property type="entry name" value="Ig_I-set"/>
</dbReference>
<evidence type="ECO:0000256" key="6">
    <source>
        <dbReference type="ARBA" id="ARBA00023157"/>
    </source>
</evidence>
<feature type="domain" description="Ig-like" evidence="11">
    <location>
        <begin position="238"/>
        <end position="334"/>
    </location>
</feature>
<dbReference type="OrthoDB" id="10012075at2759"/>
<comment type="caution">
    <text evidence="12">The sequence shown here is derived from an EMBL/GenBank/DDBJ whole genome shotgun (WGS) entry which is preliminary data.</text>
</comment>
<keyword evidence="6" id="KW-1015">Disulfide bond</keyword>
<dbReference type="Pfam" id="PF13927">
    <property type="entry name" value="Ig_3"/>
    <property type="match status" value="2"/>
</dbReference>
<dbReference type="InterPro" id="IPR036179">
    <property type="entry name" value="Ig-like_dom_sf"/>
</dbReference>
<dbReference type="GO" id="GO:0043005">
    <property type="term" value="C:neuron projection"/>
    <property type="evidence" value="ECO:0007669"/>
    <property type="project" value="TreeGrafter"/>
</dbReference>
<evidence type="ECO:0000256" key="9">
    <source>
        <dbReference type="SAM" id="Phobius"/>
    </source>
</evidence>
<proteinExistence type="predicted"/>
<keyword evidence="9" id="KW-0812">Transmembrane</keyword>
<feature type="signal peptide" evidence="10">
    <location>
        <begin position="1"/>
        <end position="19"/>
    </location>
</feature>
<evidence type="ECO:0000313" key="12">
    <source>
        <dbReference type="EMBL" id="KAG5676034.1"/>
    </source>
</evidence>
<keyword evidence="7" id="KW-0325">Glycoprotein</keyword>
<keyword evidence="13" id="KW-1185">Reference proteome</keyword>
<gene>
    <name evidence="12" type="ORF">PVAND_005889</name>
</gene>
<evidence type="ECO:0000256" key="3">
    <source>
        <dbReference type="ARBA" id="ARBA00022729"/>
    </source>
</evidence>
<dbReference type="Proteomes" id="UP001107558">
    <property type="component" value="Chromosome 2"/>
</dbReference>
<keyword evidence="5 9" id="KW-0472">Membrane</keyword>
<dbReference type="Gene3D" id="2.60.40.10">
    <property type="entry name" value="Immunoglobulins"/>
    <property type="match status" value="3"/>
</dbReference>
<keyword evidence="3 10" id="KW-0732">Signal</keyword>
<keyword evidence="2" id="KW-1003">Cell membrane</keyword>